<keyword evidence="2" id="KW-0540">Nuclease</keyword>
<name>A0A3M8P678_9BACL</name>
<sequence>MQSDRSVRVVTFNIGSGRDMEGHIDLPGTAELLGHAKADIIGLQEVDRHFSSRSHFADQVNWLAEQLDMYAAYGPNIDLPATEEGRPNRQYGNAVFSKHPIVSCQNHLLASVPNEQSGNEQRGVLETIINIEGTTIAFLNTHFSLDEQEQHLGVDTLIAITEQLEVPSIIVGDFNMTIDEPPMERLFSHFNPALPRNMHYPTTYSRDAEKGNRLDYILSDKHWSTKLVAVLPTDVSDHFPVLADMELILDLK</sequence>
<comment type="caution">
    <text evidence="2">The sequence shown here is derived from an EMBL/GenBank/DDBJ whole genome shotgun (WGS) entry which is preliminary data.</text>
</comment>
<dbReference type="SUPFAM" id="SSF56219">
    <property type="entry name" value="DNase I-like"/>
    <property type="match status" value="1"/>
</dbReference>
<dbReference type="PANTHER" id="PTHR14859">
    <property type="entry name" value="CALCOFLUOR WHITE HYPERSENSITIVE PROTEIN PRECURSOR"/>
    <property type="match status" value="1"/>
</dbReference>
<reference evidence="2 3" key="1">
    <citation type="journal article" date="2018" name="Int. J. Syst. Evol. Microbiol.">
        <title>Planococcus salinus sp. nov., a moderately halophilic bacterium isolated from a saline-alkali soil.</title>
        <authorList>
            <person name="Gan L."/>
        </authorList>
    </citation>
    <scope>NUCLEOTIDE SEQUENCE [LARGE SCALE GENOMIC DNA]</scope>
    <source>
        <strain evidence="2 3">LCB217</strain>
    </source>
</reference>
<dbReference type="Pfam" id="PF03372">
    <property type="entry name" value="Exo_endo_phos"/>
    <property type="match status" value="1"/>
</dbReference>
<keyword evidence="3" id="KW-1185">Reference proteome</keyword>
<dbReference type="Proteomes" id="UP000275473">
    <property type="component" value="Unassembled WGS sequence"/>
</dbReference>
<dbReference type="GO" id="GO:0006506">
    <property type="term" value="P:GPI anchor biosynthetic process"/>
    <property type="evidence" value="ECO:0007669"/>
    <property type="project" value="TreeGrafter"/>
</dbReference>
<dbReference type="Gene3D" id="3.60.10.10">
    <property type="entry name" value="Endonuclease/exonuclease/phosphatase"/>
    <property type="match status" value="1"/>
</dbReference>
<organism evidence="2 3">
    <name type="scientific">Planococcus salinus</name>
    <dbReference type="NCBI Taxonomy" id="1848460"/>
    <lineage>
        <taxon>Bacteria</taxon>
        <taxon>Bacillati</taxon>
        <taxon>Bacillota</taxon>
        <taxon>Bacilli</taxon>
        <taxon>Bacillales</taxon>
        <taxon>Caryophanaceae</taxon>
        <taxon>Planococcus</taxon>
    </lineage>
</organism>
<dbReference type="PANTHER" id="PTHR14859:SF15">
    <property type="entry name" value="ENDONUCLEASE_EXONUCLEASE_PHOSPHATASE DOMAIN-CONTAINING PROTEIN"/>
    <property type="match status" value="1"/>
</dbReference>
<keyword evidence="2" id="KW-0378">Hydrolase</keyword>
<keyword evidence="2" id="KW-0255">Endonuclease</keyword>
<dbReference type="GO" id="GO:0016020">
    <property type="term" value="C:membrane"/>
    <property type="evidence" value="ECO:0007669"/>
    <property type="project" value="GOC"/>
</dbReference>
<evidence type="ECO:0000259" key="1">
    <source>
        <dbReference type="Pfam" id="PF03372"/>
    </source>
</evidence>
<evidence type="ECO:0000313" key="3">
    <source>
        <dbReference type="Proteomes" id="UP000275473"/>
    </source>
</evidence>
<dbReference type="AlphaFoldDB" id="A0A3M8P678"/>
<accession>A0A3M8P678</accession>
<dbReference type="InterPro" id="IPR005135">
    <property type="entry name" value="Endo/exonuclease/phosphatase"/>
</dbReference>
<feature type="domain" description="Endonuclease/exonuclease/phosphatase" evidence="1">
    <location>
        <begin position="10"/>
        <end position="238"/>
    </location>
</feature>
<dbReference type="GO" id="GO:0004519">
    <property type="term" value="F:endonuclease activity"/>
    <property type="evidence" value="ECO:0007669"/>
    <property type="project" value="UniProtKB-KW"/>
</dbReference>
<proteinExistence type="predicted"/>
<dbReference type="InterPro" id="IPR036691">
    <property type="entry name" value="Endo/exonu/phosph_ase_sf"/>
</dbReference>
<dbReference type="RefSeq" id="WP_123166053.1">
    <property type="nucleotide sequence ID" value="NZ_RIAX01000010.1"/>
</dbReference>
<evidence type="ECO:0000313" key="2">
    <source>
        <dbReference type="EMBL" id="RNF38714.1"/>
    </source>
</evidence>
<gene>
    <name evidence="2" type="ORF">EEX84_12835</name>
</gene>
<dbReference type="InterPro" id="IPR051916">
    <property type="entry name" value="GPI-anchor_lipid_remodeler"/>
</dbReference>
<protein>
    <submittedName>
        <fullName evidence="2">Endonuclease</fullName>
    </submittedName>
</protein>
<dbReference type="EMBL" id="RIAX01000010">
    <property type="protein sequence ID" value="RNF38714.1"/>
    <property type="molecule type" value="Genomic_DNA"/>
</dbReference>